<dbReference type="CDD" id="cd06558">
    <property type="entry name" value="crotonase-like"/>
    <property type="match status" value="1"/>
</dbReference>
<dbReference type="Gene3D" id="3.90.226.10">
    <property type="entry name" value="2-enoyl-CoA Hydratase, Chain A, domain 1"/>
    <property type="match status" value="1"/>
</dbReference>
<evidence type="ECO:0000313" key="2">
    <source>
        <dbReference type="Proteomes" id="UP000608530"/>
    </source>
</evidence>
<dbReference type="Pfam" id="PF00378">
    <property type="entry name" value="ECH_1"/>
    <property type="match status" value="1"/>
</dbReference>
<proteinExistence type="predicted"/>
<dbReference type="PANTHER" id="PTHR43459:SF1">
    <property type="entry name" value="EG:BACN32G11.4 PROTEIN"/>
    <property type="match status" value="1"/>
</dbReference>
<dbReference type="InterPro" id="IPR029045">
    <property type="entry name" value="ClpP/crotonase-like_dom_sf"/>
</dbReference>
<comment type="caution">
    <text evidence="1">The sequence shown here is derived from an EMBL/GenBank/DDBJ whole genome shotgun (WGS) entry which is preliminary data.</text>
</comment>
<dbReference type="GO" id="GO:0003824">
    <property type="term" value="F:catalytic activity"/>
    <property type="evidence" value="ECO:0007669"/>
    <property type="project" value="UniProtKB-ARBA"/>
</dbReference>
<dbReference type="SUPFAM" id="SSF52096">
    <property type="entry name" value="ClpP/crotonase"/>
    <property type="match status" value="1"/>
</dbReference>
<dbReference type="InterPro" id="IPR001753">
    <property type="entry name" value="Enoyl-CoA_hydra/iso"/>
</dbReference>
<gene>
    <name evidence="1" type="ORF">JD276_07120</name>
</gene>
<dbReference type="Proteomes" id="UP000608530">
    <property type="component" value="Unassembled WGS sequence"/>
</dbReference>
<name>A0A934UV31_9MICO</name>
<reference evidence="1" key="1">
    <citation type="submission" date="2020-12" db="EMBL/GenBank/DDBJ databases">
        <title>Leucobacter sp. CAS1, isolated from Chromium sludge.</title>
        <authorList>
            <person name="Xu Z."/>
        </authorList>
    </citation>
    <scope>NUCLEOTIDE SEQUENCE</scope>
    <source>
        <strain evidence="1">CSA1</strain>
    </source>
</reference>
<dbReference type="RefSeq" id="WP_200114953.1">
    <property type="nucleotide sequence ID" value="NZ_JAEHOH010000009.1"/>
</dbReference>
<dbReference type="AlphaFoldDB" id="A0A934UV31"/>
<dbReference type="EMBL" id="JAEHOH010000009">
    <property type="protein sequence ID" value="MBK0418803.1"/>
    <property type="molecule type" value="Genomic_DNA"/>
</dbReference>
<evidence type="ECO:0000313" key="1">
    <source>
        <dbReference type="EMBL" id="MBK0418803.1"/>
    </source>
</evidence>
<protein>
    <submittedName>
        <fullName evidence="1">Enoyl-CoA hydratase/isomerase family protein</fullName>
    </submittedName>
</protein>
<organism evidence="1 2">
    <name type="scientific">Leucobacter chromiisoli</name>
    <dbReference type="NCBI Taxonomy" id="2796471"/>
    <lineage>
        <taxon>Bacteria</taxon>
        <taxon>Bacillati</taxon>
        <taxon>Actinomycetota</taxon>
        <taxon>Actinomycetes</taxon>
        <taxon>Micrococcales</taxon>
        <taxon>Microbacteriaceae</taxon>
        <taxon>Leucobacter</taxon>
    </lineage>
</organism>
<accession>A0A934UV31</accession>
<keyword evidence="2" id="KW-1185">Reference proteome</keyword>
<sequence length="257" mass="27847">MTGKIRVEIDDEAIATLTIDNPRKRNAWTEQMRDELIQAVTELSAAPPDTCRAIVLTGEGPDAFCAGEDLSVAIEFTPENAGVDQYRDLFSLIRRAPKPIIAAIRGVAAGSGMQLALCADYRVSHPDVRFGQPEVRTGQASVTGSWLLAQSVGIAKMRSLVLSGELVRGSEAWRLGLVDLLTDSDAVHSTARTVALRLSEAPIEAYAATKRAICDMEEQSFQAAFDIANETHAWVASTDAAQRGISKFFESRPSRVK</sequence>
<dbReference type="PANTHER" id="PTHR43459">
    <property type="entry name" value="ENOYL-COA HYDRATASE"/>
    <property type="match status" value="1"/>
</dbReference>